<organism evidence="2 3">
    <name type="scientific">Peribacillus frigoritolerans</name>
    <dbReference type="NCBI Taxonomy" id="450367"/>
    <lineage>
        <taxon>Bacteria</taxon>
        <taxon>Bacillati</taxon>
        <taxon>Bacillota</taxon>
        <taxon>Bacilli</taxon>
        <taxon>Bacillales</taxon>
        <taxon>Bacillaceae</taxon>
        <taxon>Peribacillus</taxon>
    </lineage>
</organism>
<gene>
    <name evidence="2" type="ORF">Q8G36_13625</name>
</gene>
<sequence length="42" mass="4333">MVRPKSKYNFTVICAILSATIGIPSILVPPAFLGISTALTAG</sequence>
<dbReference type="AlphaFoldDB" id="A0AA90PEW0"/>
<feature type="transmembrane region" description="Helical" evidence="1">
    <location>
        <begin position="12"/>
        <end position="35"/>
    </location>
</feature>
<name>A0AA90PEW0_9BACI</name>
<evidence type="ECO:0000313" key="3">
    <source>
        <dbReference type="Proteomes" id="UP001178275"/>
    </source>
</evidence>
<protein>
    <submittedName>
        <fullName evidence="2">Uncharacterized protein</fullName>
    </submittedName>
</protein>
<proteinExistence type="predicted"/>
<keyword evidence="1" id="KW-1133">Transmembrane helix</keyword>
<keyword evidence="1" id="KW-0812">Transmembrane</keyword>
<evidence type="ECO:0000313" key="2">
    <source>
        <dbReference type="EMBL" id="MDP1452102.1"/>
    </source>
</evidence>
<evidence type="ECO:0000256" key="1">
    <source>
        <dbReference type="SAM" id="Phobius"/>
    </source>
</evidence>
<keyword evidence="1" id="KW-0472">Membrane</keyword>
<accession>A0AA90PEW0</accession>
<reference evidence="2" key="1">
    <citation type="submission" date="2023-07" db="EMBL/GenBank/DDBJ databases">
        <title>Murine gut Bacillus species.</title>
        <authorList>
            <person name="Gutman E."/>
            <person name="Hashuel R."/>
            <person name="Litvak Y."/>
        </authorList>
    </citation>
    <scope>NUCLEOTIDE SEQUENCE</scope>
    <source>
        <strain evidence="2">RU293</strain>
    </source>
</reference>
<comment type="caution">
    <text evidence="2">The sequence shown here is derived from an EMBL/GenBank/DDBJ whole genome shotgun (WGS) entry which is preliminary data.</text>
</comment>
<dbReference type="Proteomes" id="UP001178275">
    <property type="component" value="Unassembled WGS sequence"/>
</dbReference>
<dbReference type="EMBL" id="JAUUTW010000013">
    <property type="protein sequence ID" value="MDP1452102.1"/>
    <property type="molecule type" value="Genomic_DNA"/>
</dbReference>